<evidence type="ECO:0000313" key="1">
    <source>
        <dbReference type="EMBL" id="KAF0973162.1"/>
    </source>
</evidence>
<dbReference type="OMA" id="RTICDTA"/>
<proteinExistence type="predicted"/>
<dbReference type="AlphaFoldDB" id="A0A6A5BEA3"/>
<organism evidence="1 2">
    <name type="scientific">Naegleria fowleri</name>
    <name type="common">Brain eating amoeba</name>
    <dbReference type="NCBI Taxonomy" id="5763"/>
    <lineage>
        <taxon>Eukaryota</taxon>
        <taxon>Discoba</taxon>
        <taxon>Heterolobosea</taxon>
        <taxon>Tetramitia</taxon>
        <taxon>Eutetramitia</taxon>
        <taxon>Vahlkampfiidae</taxon>
        <taxon>Naegleria</taxon>
    </lineage>
</organism>
<dbReference type="VEuPathDB" id="AmoebaDB:NfTy_093830"/>
<dbReference type="VEuPathDB" id="AmoebaDB:FDP41_008369"/>
<keyword evidence="2" id="KW-1185">Reference proteome</keyword>
<dbReference type="EMBL" id="VFQX01000061">
    <property type="protein sequence ID" value="KAF0973162.1"/>
    <property type="molecule type" value="Genomic_DNA"/>
</dbReference>
<dbReference type="RefSeq" id="XP_044557875.1">
    <property type="nucleotide sequence ID" value="XM_044712214.1"/>
</dbReference>
<gene>
    <name evidence="1" type="ORF">FDP41_008369</name>
</gene>
<dbReference type="GeneID" id="68115587"/>
<dbReference type="VEuPathDB" id="AmoebaDB:NF0033960"/>
<protein>
    <submittedName>
        <fullName evidence="1">Uncharacterized protein</fullName>
    </submittedName>
</protein>
<dbReference type="OrthoDB" id="10358951at2759"/>
<dbReference type="Proteomes" id="UP000444721">
    <property type="component" value="Unassembled WGS sequence"/>
</dbReference>
<reference evidence="1 2" key="1">
    <citation type="journal article" date="2019" name="Sci. Rep.">
        <title>Nanopore sequencing improves the draft genome of the human pathogenic amoeba Naegleria fowleri.</title>
        <authorList>
            <person name="Liechti N."/>
            <person name="Schurch N."/>
            <person name="Bruggmann R."/>
            <person name="Wittwer M."/>
        </authorList>
    </citation>
    <scope>NUCLEOTIDE SEQUENCE [LARGE SCALE GENOMIC DNA]</scope>
    <source>
        <strain evidence="1 2">ATCC 30894</strain>
    </source>
</reference>
<accession>A0A6A5BEA3</accession>
<sequence>MTIQSRHREMLSDFSDAIDLVFESRKKGSSLELEIIETQLTGKEIQNFLKLKRSKKSGKNETKYKLILQVDRSMMEKYSISVIQYSKEKKQVLVQLLVYKNNKGEATQNMFFIGRGSLTSPLLFMIDLPQKLHGLPLSKITEKIFCPFSEKTCSLMESRNLDFIMLNPETYLIEEPSLQLKNVCEEAISKLKDKSANAPEVVYHQKEIFLKKDFGFGLGQFYEKGVSPNDDNNMNNDYTFPDGCSFLNGKYKIPDRYRYLRLMFEECVELNLPYVRQVHSKAGHFKSYIYVRGDVREIEDSKTGQTAASIGVKRLTTWKRLFILREQRGWIDCFKF</sequence>
<comment type="caution">
    <text evidence="1">The sequence shown here is derived from an EMBL/GenBank/DDBJ whole genome shotgun (WGS) entry which is preliminary data.</text>
</comment>
<name>A0A6A5BEA3_NAEFO</name>
<evidence type="ECO:0000313" key="2">
    <source>
        <dbReference type="Proteomes" id="UP000444721"/>
    </source>
</evidence>